<reference evidence="2 3" key="2">
    <citation type="journal article" date="2010" name="PLoS ONE">
        <title>Complete genome sequence of the multiresistant taxonomic outlier Pseudomonas aeruginosa PA7.</title>
        <authorList>
            <person name="Roy P.H."/>
            <person name="Tetu S.G."/>
            <person name="Larouche A."/>
            <person name="Elbourne L."/>
            <person name="Tremblay S."/>
            <person name="Ren Q."/>
            <person name="Dodson R."/>
            <person name="Harkins D."/>
            <person name="Shay R."/>
            <person name="Watkins K."/>
            <person name="Mahamoud Y."/>
            <person name="Paulsen I.T."/>
        </authorList>
    </citation>
    <scope>NUCLEOTIDE SEQUENCE [LARGE SCALE GENOMIC DNA]</scope>
    <source>
        <strain evidence="2 3">PA7</strain>
    </source>
</reference>
<reference evidence="2 3" key="1">
    <citation type="submission" date="2007-06" db="EMBL/GenBank/DDBJ databases">
        <authorList>
            <person name="Dodson R.J."/>
            <person name="Harkins D."/>
            <person name="Paulsen I.T."/>
        </authorList>
    </citation>
    <scope>NUCLEOTIDE SEQUENCE [LARGE SCALE GENOMIC DNA]</scope>
    <source>
        <strain evidence="2 3">PA7</strain>
    </source>
</reference>
<evidence type="ECO:0000259" key="1">
    <source>
        <dbReference type="Pfam" id="PF14090"/>
    </source>
</evidence>
<name>A6VBP8_PSEP7</name>
<dbReference type="HOGENOM" id="CLU_162023_2_1_6"/>
<accession>A6VBP8</accession>
<evidence type="ECO:0000313" key="2">
    <source>
        <dbReference type="EMBL" id="ABR84724.1"/>
    </source>
</evidence>
<organism evidence="2 3">
    <name type="scientific">Pseudomonas paraeruginosa (strain DSM 24068 / PA7)</name>
    <name type="common">Pseudomonas aeruginosa (strain PA7)</name>
    <dbReference type="NCBI Taxonomy" id="381754"/>
    <lineage>
        <taxon>Bacteria</taxon>
        <taxon>Pseudomonadati</taxon>
        <taxon>Pseudomonadota</taxon>
        <taxon>Gammaproteobacteria</taxon>
        <taxon>Pseudomonadales</taxon>
        <taxon>Pseudomonadaceae</taxon>
        <taxon>Pseudomonas</taxon>
        <taxon>Pseudomonas paraeruginosa</taxon>
    </lineage>
</organism>
<dbReference type="AlphaFoldDB" id="A6VBP8"/>
<dbReference type="Proteomes" id="UP000001582">
    <property type="component" value="Chromosome"/>
</dbReference>
<dbReference type="Pfam" id="PF14090">
    <property type="entry name" value="HTH_39"/>
    <property type="match status" value="1"/>
</dbReference>
<feature type="domain" description="Winged helix-turn-helix" evidence="1">
    <location>
        <begin position="8"/>
        <end position="75"/>
    </location>
</feature>
<evidence type="ECO:0000313" key="3">
    <source>
        <dbReference type="Proteomes" id="UP000001582"/>
    </source>
</evidence>
<dbReference type="InterPro" id="IPR055245">
    <property type="entry name" value="HTH_proteobacteria"/>
</dbReference>
<dbReference type="RefSeq" id="WP_012077281.1">
    <property type="nucleotide sequence ID" value="NC_009656.1"/>
</dbReference>
<proteinExistence type="predicted"/>
<gene>
    <name evidence="2" type="ordered locus">PSPA7_5147</name>
</gene>
<protein>
    <recommendedName>
        <fullName evidence="1">Winged helix-turn-helix domain-containing protein</fullName>
    </recommendedName>
</protein>
<dbReference type="KEGG" id="pap:PSPA7_5147"/>
<dbReference type="EMBL" id="CP000744">
    <property type="protein sequence ID" value="ABR84724.1"/>
    <property type="molecule type" value="Genomic_DNA"/>
</dbReference>
<sequence>MASHSSTEQDRKMMEALRKGPITTLEAANDLDIVHPPNTIRRLRNKGHEIITHWTYQATDPGRPPHRVAKYVLLREAS</sequence>